<evidence type="ECO:0000313" key="7">
    <source>
        <dbReference type="Proteomes" id="UP000679690"/>
    </source>
</evidence>
<sequence>MTTAREHHSVSVAAAVVDDAGRLLVIRRRDNGRWEPPGGVLEMTESITEGVVREVREETGLTIEPVRLTGVYKNMVLGVVAIMFQGRVVGGSIATSDETARVEWWTPEEVATGMDPAYAIRMLDAVRENAEPAVRAHDGVNLLPNGSPL</sequence>
<dbReference type="RefSeq" id="WP_208467578.1">
    <property type="nucleotide sequence ID" value="NZ_JAGFNS010000007.1"/>
</dbReference>
<keyword evidence="3 4" id="KW-0378">Hydrolase</keyword>
<dbReference type="PANTHER" id="PTHR43046:SF2">
    <property type="entry name" value="8-OXO-DGTP DIPHOSPHATASE-RELATED"/>
    <property type="match status" value="1"/>
</dbReference>
<dbReference type="Pfam" id="PF00293">
    <property type="entry name" value="NUDIX"/>
    <property type="match status" value="1"/>
</dbReference>
<dbReference type="Gene3D" id="3.90.79.10">
    <property type="entry name" value="Nucleoside Triphosphate Pyrophosphohydrolase"/>
    <property type="match status" value="1"/>
</dbReference>
<proteinExistence type="inferred from homology"/>
<comment type="similarity">
    <text evidence="2 4">Belongs to the Nudix hydrolase family.</text>
</comment>
<dbReference type="InterPro" id="IPR015797">
    <property type="entry name" value="NUDIX_hydrolase-like_dom_sf"/>
</dbReference>
<feature type="domain" description="Nudix hydrolase" evidence="5">
    <location>
        <begin position="6"/>
        <end position="128"/>
    </location>
</feature>
<dbReference type="EMBL" id="JAGFNS010000007">
    <property type="protein sequence ID" value="MBO3738416.1"/>
    <property type="molecule type" value="Genomic_DNA"/>
</dbReference>
<gene>
    <name evidence="6" type="ORF">J5X75_12885</name>
</gene>
<comment type="cofactor">
    <cofactor evidence="1">
        <name>Mg(2+)</name>
        <dbReference type="ChEBI" id="CHEBI:18420"/>
    </cofactor>
</comment>
<dbReference type="Proteomes" id="UP000679690">
    <property type="component" value="Unassembled WGS sequence"/>
</dbReference>
<evidence type="ECO:0000256" key="2">
    <source>
        <dbReference type="ARBA" id="ARBA00005582"/>
    </source>
</evidence>
<comment type="caution">
    <text evidence="6">The sequence shown here is derived from an EMBL/GenBank/DDBJ whole genome shotgun (WGS) entry which is preliminary data.</text>
</comment>
<name>A0ABS3UIZ9_9ACTN</name>
<dbReference type="PRINTS" id="PR00502">
    <property type="entry name" value="NUDIXFAMILY"/>
</dbReference>
<evidence type="ECO:0000256" key="4">
    <source>
        <dbReference type="RuleBase" id="RU003476"/>
    </source>
</evidence>
<dbReference type="InterPro" id="IPR000086">
    <property type="entry name" value="NUDIX_hydrolase_dom"/>
</dbReference>
<evidence type="ECO:0000256" key="1">
    <source>
        <dbReference type="ARBA" id="ARBA00001946"/>
    </source>
</evidence>
<dbReference type="PANTHER" id="PTHR43046">
    <property type="entry name" value="GDP-MANNOSE MANNOSYL HYDROLASE"/>
    <property type="match status" value="1"/>
</dbReference>
<reference evidence="6 7" key="1">
    <citation type="submission" date="2021-03" db="EMBL/GenBank/DDBJ databases">
        <title>Actinoplanes flavus sp. nov., a novel actinomycete isolated from Coconut Palm rhizosphere soil.</title>
        <authorList>
            <person name="Luo X."/>
        </authorList>
    </citation>
    <scope>NUCLEOTIDE SEQUENCE [LARGE SCALE GENOMIC DNA]</scope>
    <source>
        <strain evidence="6 7">NEAU-H7</strain>
    </source>
</reference>
<evidence type="ECO:0000313" key="6">
    <source>
        <dbReference type="EMBL" id="MBO3738416.1"/>
    </source>
</evidence>
<evidence type="ECO:0000256" key="3">
    <source>
        <dbReference type="ARBA" id="ARBA00022801"/>
    </source>
</evidence>
<organism evidence="6 7">
    <name type="scientific">Actinoplanes flavus</name>
    <dbReference type="NCBI Taxonomy" id="2820290"/>
    <lineage>
        <taxon>Bacteria</taxon>
        <taxon>Bacillati</taxon>
        <taxon>Actinomycetota</taxon>
        <taxon>Actinomycetes</taxon>
        <taxon>Micromonosporales</taxon>
        <taxon>Micromonosporaceae</taxon>
        <taxon>Actinoplanes</taxon>
    </lineage>
</organism>
<evidence type="ECO:0000259" key="5">
    <source>
        <dbReference type="PROSITE" id="PS51462"/>
    </source>
</evidence>
<accession>A0ABS3UIZ9</accession>
<dbReference type="InterPro" id="IPR020084">
    <property type="entry name" value="NUDIX_hydrolase_CS"/>
</dbReference>
<keyword evidence="7" id="KW-1185">Reference proteome</keyword>
<dbReference type="PROSITE" id="PS00893">
    <property type="entry name" value="NUDIX_BOX"/>
    <property type="match status" value="1"/>
</dbReference>
<protein>
    <submittedName>
        <fullName evidence="6">NUDIX domain-containing protein</fullName>
    </submittedName>
</protein>
<dbReference type="SUPFAM" id="SSF55811">
    <property type="entry name" value="Nudix"/>
    <property type="match status" value="1"/>
</dbReference>
<dbReference type="PROSITE" id="PS51462">
    <property type="entry name" value="NUDIX"/>
    <property type="match status" value="1"/>
</dbReference>
<dbReference type="CDD" id="cd02883">
    <property type="entry name" value="NUDIX_Hydrolase"/>
    <property type="match status" value="1"/>
</dbReference>
<dbReference type="InterPro" id="IPR020476">
    <property type="entry name" value="Nudix_hydrolase"/>
</dbReference>